<sequence length="542" mass="63105">MQIFFISFLIHIHLIIVLSIKTEIKFNINVPSIFRCKRNGRVFYFDNFPTNQLFNQIIINQTNDCNLSLLTSDKRIIFDVEKLISQCNFKFSKFEDRINEILFFKSNCSINDRCIRLTPSFATIITNHRTTISNKPTLLDFDIRGIGTENIQIGEEDQYIFSLNDDGYMKRGFRKNRIVFKMKQDKYLNMMCEYTYINNPKNEKSICRFKYGIFKNFIQTRSGKMTSSGEGWTWLCYYYPSGAEDPIDDTMINRAIEDLEKANLSKFRILPELQFLNLTEFLDNSSLSLNKTNQDSLIPIFILLLILIIVGGGIFYMYKKKYQIVLKESDDPVLARSSVESQNSIISNEIENDPSCDLLLSSIDQRAIIEIDKLDLLCEILNKKKHANEFLLFSSKCSKDLCRKFIPTTATIITEYKTGDRNIEKINIIFRDNNHSSQLMIGHLTEDKYLVEEFEKINPKGTRILLRKLEDNQNNSLLSSDKTLTNDLSKMSTFMLLFLILFIIICGICCYNKKKTNNKLINNRSSEESQYSPEILDETSIE</sequence>
<evidence type="ECO:0000256" key="2">
    <source>
        <dbReference type="SAM" id="SignalP"/>
    </source>
</evidence>
<feature type="transmembrane region" description="Helical" evidence="1">
    <location>
        <begin position="297"/>
        <end position="318"/>
    </location>
</feature>
<evidence type="ECO:0000313" key="3">
    <source>
        <dbReference type="EMBL" id="CAF3545328.1"/>
    </source>
</evidence>
<keyword evidence="1" id="KW-0812">Transmembrane</keyword>
<feature type="chain" id="PRO_5032621601" evidence="2">
    <location>
        <begin position="20"/>
        <end position="542"/>
    </location>
</feature>
<dbReference type="AlphaFoldDB" id="A0A818JU87"/>
<accession>A0A818JU87</accession>
<feature type="transmembrane region" description="Helical" evidence="1">
    <location>
        <begin position="494"/>
        <end position="514"/>
    </location>
</feature>
<reference evidence="3" key="1">
    <citation type="submission" date="2021-02" db="EMBL/GenBank/DDBJ databases">
        <authorList>
            <person name="Nowell W R."/>
        </authorList>
    </citation>
    <scope>NUCLEOTIDE SEQUENCE</scope>
</reference>
<name>A0A818JU87_9BILA</name>
<evidence type="ECO:0000256" key="1">
    <source>
        <dbReference type="SAM" id="Phobius"/>
    </source>
</evidence>
<evidence type="ECO:0000313" key="4">
    <source>
        <dbReference type="Proteomes" id="UP000663836"/>
    </source>
</evidence>
<keyword evidence="1" id="KW-1133">Transmembrane helix</keyword>
<proteinExistence type="predicted"/>
<keyword evidence="1" id="KW-0472">Membrane</keyword>
<protein>
    <submittedName>
        <fullName evidence="3">Uncharacterized protein</fullName>
    </submittedName>
</protein>
<keyword evidence="2" id="KW-0732">Signal</keyword>
<comment type="caution">
    <text evidence="3">The sequence shown here is derived from an EMBL/GenBank/DDBJ whole genome shotgun (WGS) entry which is preliminary data.</text>
</comment>
<feature type="signal peptide" evidence="2">
    <location>
        <begin position="1"/>
        <end position="19"/>
    </location>
</feature>
<organism evidence="3 4">
    <name type="scientific">Rotaria sordida</name>
    <dbReference type="NCBI Taxonomy" id="392033"/>
    <lineage>
        <taxon>Eukaryota</taxon>
        <taxon>Metazoa</taxon>
        <taxon>Spiralia</taxon>
        <taxon>Gnathifera</taxon>
        <taxon>Rotifera</taxon>
        <taxon>Eurotatoria</taxon>
        <taxon>Bdelloidea</taxon>
        <taxon>Philodinida</taxon>
        <taxon>Philodinidae</taxon>
        <taxon>Rotaria</taxon>
    </lineage>
</organism>
<dbReference type="Proteomes" id="UP000663836">
    <property type="component" value="Unassembled WGS sequence"/>
</dbReference>
<gene>
    <name evidence="3" type="ORF">JBS370_LOCUS1069</name>
</gene>
<dbReference type="EMBL" id="CAJOBD010000033">
    <property type="protein sequence ID" value="CAF3545328.1"/>
    <property type="molecule type" value="Genomic_DNA"/>
</dbReference>